<evidence type="ECO:0000313" key="2">
    <source>
        <dbReference type="EMBL" id="ORX89726.1"/>
    </source>
</evidence>
<dbReference type="OrthoDB" id="59288at2759"/>
<protein>
    <submittedName>
        <fullName evidence="2">Uncharacterized protein</fullName>
    </submittedName>
</protein>
<feature type="chain" id="PRO_5013186334" evidence="1">
    <location>
        <begin position="22"/>
        <end position="372"/>
    </location>
</feature>
<name>A0A1Y1XW55_9FUNG</name>
<keyword evidence="1" id="KW-0732">Signal</keyword>
<dbReference type="Proteomes" id="UP000193498">
    <property type="component" value="Unassembled WGS sequence"/>
</dbReference>
<dbReference type="CDD" id="cd09620">
    <property type="entry name" value="CBM9_like_3"/>
    <property type="match status" value="1"/>
</dbReference>
<dbReference type="SUPFAM" id="SSF49344">
    <property type="entry name" value="CBD9-like"/>
    <property type="match status" value="1"/>
</dbReference>
<keyword evidence="3" id="KW-1185">Reference proteome</keyword>
<dbReference type="AlphaFoldDB" id="A0A1Y1XW55"/>
<evidence type="ECO:0000256" key="1">
    <source>
        <dbReference type="SAM" id="SignalP"/>
    </source>
</evidence>
<dbReference type="STRING" id="1314790.A0A1Y1XW55"/>
<organism evidence="2 3">
    <name type="scientific">Basidiobolus meristosporus CBS 931.73</name>
    <dbReference type="NCBI Taxonomy" id="1314790"/>
    <lineage>
        <taxon>Eukaryota</taxon>
        <taxon>Fungi</taxon>
        <taxon>Fungi incertae sedis</taxon>
        <taxon>Zoopagomycota</taxon>
        <taxon>Entomophthoromycotina</taxon>
        <taxon>Basidiobolomycetes</taxon>
        <taxon>Basidiobolales</taxon>
        <taxon>Basidiobolaceae</taxon>
        <taxon>Basidiobolus</taxon>
    </lineage>
</organism>
<sequence length="372" mass="43284">MVEMIYSFLFAFGILGLYTEAQHTRHGENQRCSVTEVKHYPAPKTFRAPVIDGKLDEEVWENAAYTSDFGNIQGPHGPPPPISMLTRTKVAWDSHFVYIGAMLFDPFIAANVTRLDSGSRDRTNHQYKRIQVNPLGIYRAVEFTKPPVDGGIERPWDLGSGFKLRTFTSHEVHIVHSVEEISSGRPNLNSYWSVEMAIPIHRLKNVIKRGPDDDDGYSNFNFMRSGWPPKSVESNDDESPRRRKRAHILAHLQRYHYTWSPQYSQDIHNPEWWGTVYFSNQTKDACFKPDASYNTRYVLMQIYWAQKNYYRHNGRYSADISTLSTENPMWNICTPSPKIQLTNHSQGFQATIPDGEMYGHIRQDRYLWYSRY</sequence>
<reference evidence="2 3" key="1">
    <citation type="submission" date="2016-07" db="EMBL/GenBank/DDBJ databases">
        <title>Pervasive Adenine N6-methylation of Active Genes in Fungi.</title>
        <authorList>
            <consortium name="DOE Joint Genome Institute"/>
            <person name="Mondo S.J."/>
            <person name="Dannebaum R.O."/>
            <person name="Kuo R.C."/>
            <person name="Labutti K."/>
            <person name="Haridas S."/>
            <person name="Kuo A."/>
            <person name="Salamov A."/>
            <person name="Ahrendt S.R."/>
            <person name="Lipzen A."/>
            <person name="Sullivan W."/>
            <person name="Andreopoulos W.B."/>
            <person name="Clum A."/>
            <person name="Lindquist E."/>
            <person name="Daum C."/>
            <person name="Ramamoorthy G.K."/>
            <person name="Gryganskyi A."/>
            <person name="Culley D."/>
            <person name="Magnuson J.K."/>
            <person name="James T.Y."/>
            <person name="O'Malley M.A."/>
            <person name="Stajich J.E."/>
            <person name="Spatafora J.W."/>
            <person name="Visel A."/>
            <person name="Grigoriev I.V."/>
        </authorList>
    </citation>
    <scope>NUCLEOTIDE SEQUENCE [LARGE SCALE GENOMIC DNA]</scope>
    <source>
        <strain evidence="2 3">CBS 931.73</strain>
    </source>
</reference>
<dbReference type="InParanoid" id="A0A1Y1XW55"/>
<gene>
    <name evidence="2" type="ORF">K493DRAFT_340462</name>
</gene>
<evidence type="ECO:0000313" key="3">
    <source>
        <dbReference type="Proteomes" id="UP000193498"/>
    </source>
</evidence>
<dbReference type="PANTHER" id="PTHR35532">
    <property type="entry name" value="SIMILAR TO POLYHYDROXYALKANOATE DEPOLYMERASE"/>
    <property type="match status" value="1"/>
</dbReference>
<proteinExistence type="predicted"/>
<dbReference type="EMBL" id="MCFE01000426">
    <property type="protein sequence ID" value="ORX89726.1"/>
    <property type="molecule type" value="Genomic_DNA"/>
</dbReference>
<feature type="signal peptide" evidence="1">
    <location>
        <begin position="1"/>
        <end position="21"/>
    </location>
</feature>
<comment type="caution">
    <text evidence="2">The sequence shown here is derived from an EMBL/GenBank/DDBJ whole genome shotgun (WGS) entry which is preliminary data.</text>
</comment>
<accession>A0A1Y1XW55</accession>
<dbReference type="PANTHER" id="PTHR35532:SF5">
    <property type="entry name" value="CARBOHYDRATE-BINDING DOMAIN-CONTAINING PROTEIN"/>
    <property type="match status" value="1"/>
</dbReference>
<dbReference type="Gene3D" id="2.60.40.1190">
    <property type="match status" value="1"/>
</dbReference>